<dbReference type="VEuPathDB" id="FungiDB:QG37_07226"/>
<dbReference type="AlphaFoldDB" id="A0A0L0NR40"/>
<proteinExistence type="predicted"/>
<name>A0A0L0NR40_CANAR</name>
<evidence type="ECO:0000313" key="1">
    <source>
        <dbReference type="EMBL" id="KND96489.1"/>
    </source>
</evidence>
<dbReference type="EMBL" id="LGST01000055">
    <property type="protein sequence ID" value="KND96489.1"/>
    <property type="molecule type" value="Genomic_DNA"/>
</dbReference>
<accession>A0A0L0NR40</accession>
<comment type="caution">
    <text evidence="1">The sequence shown here is derived from an EMBL/GenBank/DDBJ whole genome shotgun (WGS) entry which is preliminary data.</text>
</comment>
<reference evidence="2" key="1">
    <citation type="journal article" date="2015" name="BMC Genomics">
        <title>Draft genome of a commonly misdiagnosed multidrug resistant pathogen Candida auris.</title>
        <authorList>
            <person name="Chatterjee S."/>
            <person name="Alampalli S.V."/>
            <person name="Nageshan R.K."/>
            <person name="Chettiar S.T."/>
            <person name="Joshi S."/>
            <person name="Tatu U.S."/>
        </authorList>
    </citation>
    <scope>NUCLEOTIDE SEQUENCE [LARGE SCALE GENOMIC DNA]</scope>
    <source>
        <strain evidence="2">6684</strain>
    </source>
</reference>
<sequence>MRVDGRPEWFWEVEISQPLLAAPATKTVRIYVRGCENHQNNKHEQLNTNVKQIGIETEPYISGTCWLAGWPNYDTLYLIFVGARDHVTPASHVVLGALWPFLFLAMRDSRAISQPLWRQRRIREKHRDQVQLDESFGRRTTAICPFV</sequence>
<evidence type="ECO:0000313" key="2">
    <source>
        <dbReference type="Proteomes" id="UP000037122"/>
    </source>
</evidence>
<protein>
    <submittedName>
        <fullName evidence="1">Uncharacterized protein</fullName>
    </submittedName>
</protein>
<organism evidence="1 2">
    <name type="scientific">Candidozyma auris</name>
    <name type="common">Yeast</name>
    <name type="synonym">Candida auris</name>
    <dbReference type="NCBI Taxonomy" id="498019"/>
    <lineage>
        <taxon>Eukaryota</taxon>
        <taxon>Fungi</taxon>
        <taxon>Dikarya</taxon>
        <taxon>Ascomycota</taxon>
        <taxon>Saccharomycotina</taxon>
        <taxon>Pichiomycetes</taxon>
        <taxon>Metschnikowiaceae</taxon>
        <taxon>Candidozyma</taxon>
    </lineage>
</organism>
<gene>
    <name evidence="1" type="ORF">QG37_07226</name>
</gene>
<dbReference type="Proteomes" id="UP000037122">
    <property type="component" value="Unassembled WGS sequence"/>
</dbReference>